<keyword evidence="3" id="KW-1185">Reference proteome</keyword>
<proteinExistence type="predicted"/>
<protein>
    <submittedName>
        <fullName evidence="2">Uncharacterized protein</fullName>
    </submittedName>
</protein>
<sequence length="66" mass="7201">MGLRMRMGCTRGSACSANQRAPPSACLSSNSRNKEESAAHRNELPYLVGEEVLSPVKSWSFSNKSQ</sequence>
<accession>A0AAV2KKM5</accession>
<dbReference type="AlphaFoldDB" id="A0AAV2KKM5"/>
<feature type="compositionally biased region" description="Polar residues" evidence="1">
    <location>
        <begin position="13"/>
        <end position="31"/>
    </location>
</feature>
<evidence type="ECO:0000313" key="2">
    <source>
        <dbReference type="EMBL" id="CAL1588637.1"/>
    </source>
</evidence>
<feature type="compositionally biased region" description="Basic and acidic residues" evidence="1">
    <location>
        <begin position="32"/>
        <end position="43"/>
    </location>
</feature>
<dbReference type="EMBL" id="OZ035840">
    <property type="protein sequence ID" value="CAL1588637.1"/>
    <property type="molecule type" value="Genomic_DNA"/>
</dbReference>
<organism evidence="2 3">
    <name type="scientific">Knipowitschia caucasica</name>
    <name type="common">Caucasian dwarf goby</name>
    <name type="synonym">Pomatoschistus caucasicus</name>
    <dbReference type="NCBI Taxonomy" id="637954"/>
    <lineage>
        <taxon>Eukaryota</taxon>
        <taxon>Metazoa</taxon>
        <taxon>Chordata</taxon>
        <taxon>Craniata</taxon>
        <taxon>Vertebrata</taxon>
        <taxon>Euteleostomi</taxon>
        <taxon>Actinopterygii</taxon>
        <taxon>Neopterygii</taxon>
        <taxon>Teleostei</taxon>
        <taxon>Neoteleostei</taxon>
        <taxon>Acanthomorphata</taxon>
        <taxon>Gobiaria</taxon>
        <taxon>Gobiiformes</taxon>
        <taxon>Gobioidei</taxon>
        <taxon>Gobiidae</taxon>
        <taxon>Gobiinae</taxon>
        <taxon>Knipowitschia</taxon>
    </lineage>
</organism>
<feature type="region of interest" description="Disordered" evidence="1">
    <location>
        <begin position="1"/>
        <end position="44"/>
    </location>
</feature>
<evidence type="ECO:0000256" key="1">
    <source>
        <dbReference type="SAM" id="MobiDB-lite"/>
    </source>
</evidence>
<dbReference type="Proteomes" id="UP001497482">
    <property type="component" value="Chromosome 18"/>
</dbReference>
<reference evidence="2 3" key="1">
    <citation type="submission" date="2024-04" db="EMBL/GenBank/DDBJ databases">
        <authorList>
            <person name="Waldvogel A.-M."/>
            <person name="Schoenle A."/>
        </authorList>
    </citation>
    <scope>NUCLEOTIDE SEQUENCE [LARGE SCALE GENOMIC DNA]</scope>
</reference>
<evidence type="ECO:0000313" key="3">
    <source>
        <dbReference type="Proteomes" id="UP001497482"/>
    </source>
</evidence>
<gene>
    <name evidence="2" type="ORF">KC01_LOCUS18400</name>
</gene>
<name>A0AAV2KKM5_KNICA</name>